<dbReference type="Pfam" id="PF15251">
    <property type="entry name" value="TAPR1-like"/>
    <property type="match status" value="1"/>
</dbReference>
<dbReference type="InterPro" id="IPR029196">
    <property type="entry name" value="HAPSTR1-like"/>
</dbReference>
<evidence type="ECO:0000313" key="2">
    <source>
        <dbReference type="Proteomes" id="UP000887563"/>
    </source>
</evidence>
<evidence type="ECO:0000256" key="1">
    <source>
        <dbReference type="SAM" id="MobiDB-lite"/>
    </source>
</evidence>
<sequence length="57" mass="6486">MSESNRNESLPDEDSSDDGLWNEFETCATSVTHLYRNSNWRTLQSAAASTTQLYKVK</sequence>
<feature type="region of interest" description="Disordered" evidence="1">
    <location>
        <begin position="1"/>
        <end position="21"/>
    </location>
</feature>
<evidence type="ECO:0000313" key="3">
    <source>
        <dbReference type="WBParaSite" id="Minc3s07283g40936"/>
    </source>
</evidence>
<reference evidence="3" key="1">
    <citation type="submission" date="2022-11" db="UniProtKB">
        <authorList>
            <consortium name="WormBaseParasite"/>
        </authorList>
    </citation>
    <scope>IDENTIFICATION</scope>
</reference>
<organism evidence="2 3">
    <name type="scientific">Meloidogyne incognita</name>
    <name type="common">Southern root-knot nematode worm</name>
    <name type="synonym">Oxyuris incognita</name>
    <dbReference type="NCBI Taxonomy" id="6306"/>
    <lineage>
        <taxon>Eukaryota</taxon>
        <taxon>Metazoa</taxon>
        <taxon>Ecdysozoa</taxon>
        <taxon>Nematoda</taxon>
        <taxon>Chromadorea</taxon>
        <taxon>Rhabditida</taxon>
        <taxon>Tylenchina</taxon>
        <taxon>Tylenchomorpha</taxon>
        <taxon>Tylenchoidea</taxon>
        <taxon>Meloidogynidae</taxon>
        <taxon>Meloidogyninae</taxon>
        <taxon>Meloidogyne</taxon>
        <taxon>Meloidogyne incognita group</taxon>
    </lineage>
</organism>
<proteinExistence type="predicted"/>
<dbReference type="WBParaSite" id="Minc3s07283g40936">
    <property type="protein sequence ID" value="Minc3s07283g40936"/>
    <property type="gene ID" value="Minc3s07283g40936"/>
</dbReference>
<protein>
    <submittedName>
        <fullName evidence="3">Uncharacterized protein</fullName>
    </submittedName>
</protein>
<dbReference type="AlphaFoldDB" id="A0A914NKA7"/>
<name>A0A914NKA7_MELIC</name>
<dbReference type="Proteomes" id="UP000887563">
    <property type="component" value="Unplaced"/>
</dbReference>
<accession>A0A914NKA7</accession>
<keyword evidence="2" id="KW-1185">Reference proteome</keyword>